<sequence length="285" mass="34012">MSSNINATITCPTCQKSKDIEIPRELFETKTWGMVKVNIERDYCCEHAFLAYFNKKGENAGYEKLDIIFDLKKTEEDLEQFHLKDLLKQYGEENTCMIIHAMILNTPIIFLHKKYFKENRYIKATYKKDIFQFIQLKQFLLKFVENTLSLITLEFDTEYNQHPRTDALIISPTKEIERLPWVSIPIDFELNIVHKAMDVLDESVQYLVIQDEMQKILKKAEVFNKILDKWAAIYEEDIRKQLDEAFETELDDYSYQLLVQILEIRFKADMSKIKNPTRPKQRRLR</sequence>
<accession>A0ABY6HS58</accession>
<evidence type="ECO:0008006" key="3">
    <source>
        <dbReference type="Google" id="ProtNLM"/>
    </source>
</evidence>
<proteinExistence type="predicted"/>
<reference evidence="1" key="1">
    <citation type="submission" date="2022-09" db="EMBL/GenBank/DDBJ databases">
        <title>Actin cytoskeleton and complex cell architecture in an #Asgard archaeon.</title>
        <authorList>
            <person name="Ponce Toledo R.I."/>
            <person name="Schleper C."/>
            <person name="Rodrigues Oliveira T."/>
            <person name="Wollweber F."/>
            <person name="Xu J."/>
            <person name="Rittmann S."/>
            <person name="Klingl A."/>
            <person name="Pilhofer M."/>
        </authorList>
    </citation>
    <scope>NUCLEOTIDE SEQUENCE</scope>
    <source>
        <strain evidence="1">B-35</strain>
    </source>
</reference>
<evidence type="ECO:0000313" key="1">
    <source>
        <dbReference type="EMBL" id="UYP46188.1"/>
    </source>
</evidence>
<evidence type="ECO:0000313" key="2">
    <source>
        <dbReference type="Proteomes" id="UP001208689"/>
    </source>
</evidence>
<protein>
    <recommendedName>
        <fullName evidence="3">CpXC domain-containing protein</fullName>
    </recommendedName>
</protein>
<gene>
    <name evidence="1" type="ORF">NEF87_002473</name>
</gene>
<organism evidence="1 2">
    <name type="scientific">Candidatus Lokiarchaeum ossiferum</name>
    <dbReference type="NCBI Taxonomy" id="2951803"/>
    <lineage>
        <taxon>Archaea</taxon>
        <taxon>Promethearchaeati</taxon>
        <taxon>Promethearchaeota</taxon>
        <taxon>Promethearchaeia</taxon>
        <taxon>Promethearchaeales</taxon>
        <taxon>Promethearchaeaceae</taxon>
        <taxon>Candidatus Lokiarchaeum</taxon>
    </lineage>
</organism>
<dbReference type="Proteomes" id="UP001208689">
    <property type="component" value="Chromosome"/>
</dbReference>
<name>A0ABY6HS58_9ARCH</name>
<keyword evidence="2" id="KW-1185">Reference proteome</keyword>
<dbReference type="EMBL" id="CP104013">
    <property type="protein sequence ID" value="UYP46188.1"/>
    <property type="molecule type" value="Genomic_DNA"/>
</dbReference>